<dbReference type="Proteomes" id="UP000566819">
    <property type="component" value="Unassembled WGS sequence"/>
</dbReference>
<sequence>MVYDSPDLRPKSSGLYVGYDITIASTLPAVPEYNLQGSFRGMGCQTVVIGPHLPTIMYQRQIMDDWLKTVEDIPWDPLKIWTASSAEYKWFGGYQFNTATRIPAVRVACSEAQNISTSGRTVSFPTLQQNTCWQNSSSFEVSALNSTPTPHIRTTWIQLPPVFGSVSTGLILEAPWVENEESRIVVGCSIDASWVQNNNLGFWSDDSGYPSDTPIEQWDLVKGLVGIIAPTNSGSDSSDSQILLDENWLNILTPKIGSETNGNDTWMPTTLELLLTRSALIDNDLSNSTNQTATWNNVGNGTPNRTVYLEWMVSLLVADGLSRHGSAEALNASGPQSTWNLLDYKKTQDFPSQLLQGQQALQKPSITNFTTLKMNIIIQGFSYQASSATDFLSMAVLLAHLVLALGHTIYLLIWRKSSGCWDTIPELLTLAQNSRPAHSALRHTSTGIKNLHTYAQVAKVRATRPLNTDIECGNSSPMHVELIFNEEHVPSEACPSPTSDDRARLVASAATWLAHKSNPSSSSIDTFSAFGGSAHNSDTVLLKKWKGTSPTQQDFSTVSLYGPASHEHEEIHPDRLYG</sequence>
<keyword evidence="1" id="KW-0472">Membrane</keyword>
<name>A0A8H4VW47_9HELO</name>
<proteinExistence type="predicted"/>
<keyword evidence="3" id="KW-1185">Reference proteome</keyword>
<keyword evidence="1" id="KW-1133">Transmembrane helix</keyword>
<gene>
    <name evidence="2" type="ORF">G7Y89_g13362</name>
</gene>
<keyword evidence="1" id="KW-0812">Transmembrane</keyword>
<dbReference type="AlphaFoldDB" id="A0A8H4VW47"/>
<dbReference type="EMBL" id="JAAMPI010001548">
    <property type="protein sequence ID" value="KAF4624806.1"/>
    <property type="molecule type" value="Genomic_DNA"/>
</dbReference>
<accession>A0A8H4VW47</accession>
<comment type="caution">
    <text evidence="2">The sequence shown here is derived from an EMBL/GenBank/DDBJ whole genome shotgun (WGS) entry which is preliminary data.</text>
</comment>
<dbReference type="OrthoDB" id="5342924at2759"/>
<protein>
    <submittedName>
        <fullName evidence="2">Uncharacterized protein</fullName>
    </submittedName>
</protein>
<feature type="transmembrane region" description="Helical" evidence="1">
    <location>
        <begin position="391"/>
        <end position="413"/>
    </location>
</feature>
<evidence type="ECO:0000313" key="3">
    <source>
        <dbReference type="Proteomes" id="UP000566819"/>
    </source>
</evidence>
<evidence type="ECO:0000256" key="1">
    <source>
        <dbReference type="SAM" id="Phobius"/>
    </source>
</evidence>
<evidence type="ECO:0000313" key="2">
    <source>
        <dbReference type="EMBL" id="KAF4624806.1"/>
    </source>
</evidence>
<organism evidence="2 3">
    <name type="scientific">Cudoniella acicularis</name>
    <dbReference type="NCBI Taxonomy" id="354080"/>
    <lineage>
        <taxon>Eukaryota</taxon>
        <taxon>Fungi</taxon>
        <taxon>Dikarya</taxon>
        <taxon>Ascomycota</taxon>
        <taxon>Pezizomycotina</taxon>
        <taxon>Leotiomycetes</taxon>
        <taxon>Helotiales</taxon>
        <taxon>Tricladiaceae</taxon>
        <taxon>Cudoniella</taxon>
    </lineage>
</organism>
<reference evidence="2 3" key="1">
    <citation type="submission" date="2020-03" db="EMBL/GenBank/DDBJ databases">
        <title>Draft Genome Sequence of Cudoniella acicularis.</title>
        <authorList>
            <person name="Buettner E."/>
            <person name="Kellner H."/>
        </authorList>
    </citation>
    <scope>NUCLEOTIDE SEQUENCE [LARGE SCALE GENOMIC DNA]</scope>
    <source>
        <strain evidence="2 3">DSM 108380</strain>
    </source>
</reference>